<accession>A0A2I6SBP6</accession>
<name>A0A2I6SBP6_9VIRU</name>
<proteinExistence type="predicted"/>
<dbReference type="EMBL" id="MG702567">
    <property type="protein sequence ID" value="AUO14976.1"/>
    <property type="molecule type" value="Genomic_DNA"/>
</dbReference>
<reference evidence="1" key="1">
    <citation type="submission" date="2017-12" db="EMBL/GenBank/DDBJ databases">
        <authorList>
            <person name="Katneni V.K."/>
            <person name="Shekhar M.S."/>
            <person name="Otta S.K."/>
            <person name="Karthic K."/>
            <person name="Jangam A.K."/>
            <person name="Gopikrishna G."/>
            <person name="Vijayan K.K."/>
        </authorList>
    </citation>
    <scope>NUCLEOTIDE SEQUENCE [LARGE SCALE GENOMIC DNA]</scope>
    <source>
        <strain evidence="1">IN_AP4RU</strain>
    </source>
</reference>
<evidence type="ECO:0000313" key="1">
    <source>
        <dbReference type="EMBL" id="AUO14976.1"/>
    </source>
</evidence>
<protein>
    <submittedName>
        <fullName evidence="1">WSSV124</fullName>
    </submittedName>
</protein>
<organism evidence="1">
    <name type="scientific">White spot syndrome virus</name>
    <dbReference type="NCBI Taxonomy" id="342409"/>
    <lineage>
        <taxon>Viruses</taxon>
        <taxon>Viruses incertae sedis</taxon>
        <taxon>Naldaviricetes</taxon>
        <taxon>Nimaviridae</taxon>
        <taxon>Whispovirus</taxon>
    </lineage>
</organism>
<sequence length="86" mass="9790">MTFGLAYLLIDMLSILIKRTADLSANSIYTNIPFLSIVSKMYDQEKTNRPRAYEIAPVIGACFPFKDNIAKLFQSPKHSLYSKKVK</sequence>
<reference evidence="1" key="2">
    <citation type="journal article" date="2018" name="Genome Announc.">
        <title>First Report of a Complete Genome Sequence of White spot syndrome virus from India.</title>
        <authorList>
            <person name="Vinaya Kumar K."/>
            <person name="Shekhar M.S."/>
            <person name="Otta S.K."/>
            <person name="Karthic K."/>
            <person name="Ashok Kumar J."/>
            <person name="Gopikrishna G."/>
            <person name="Vijayan K.K."/>
        </authorList>
    </citation>
    <scope>NUCLEOTIDE SEQUENCE</scope>
    <source>
        <strain evidence="1">IN_AP4RU</strain>
    </source>
</reference>
<dbReference type="Proteomes" id="UP000267352">
    <property type="component" value="Segment"/>
</dbReference>